<feature type="transmembrane region" description="Helical" evidence="7">
    <location>
        <begin position="364"/>
        <end position="384"/>
    </location>
</feature>
<keyword evidence="5" id="KW-0393">Immunoglobulin domain</keyword>
<dbReference type="FunCoup" id="A0A482WVH9">
    <property type="interactions" value="49"/>
</dbReference>
<dbReference type="GO" id="GO:0098609">
    <property type="term" value="P:cell-cell adhesion"/>
    <property type="evidence" value="ECO:0007669"/>
    <property type="project" value="TreeGrafter"/>
</dbReference>
<feature type="region of interest" description="Disordered" evidence="6">
    <location>
        <begin position="466"/>
        <end position="485"/>
    </location>
</feature>
<dbReference type="SMART" id="SM00409">
    <property type="entry name" value="IG"/>
    <property type="match status" value="2"/>
</dbReference>
<feature type="signal peptide" evidence="8">
    <location>
        <begin position="1"/>
        <end position="28"/>
    </location>
</feature>
<keyword evidence="11" id="KW-1185">Reference proteome</keyword>
<organism evidence="10 11">
    <name type="scientific">Laodelphax striatellus</name>
    <name type="common">Small brown planthopper</name>
    <name type="synonym">Delphax striatella</name>
    <dbReference type="NCBI Taxonomy" id="195883"/>
    <lineage>
        <taxon>Eukaryota</taxon>
        <taxon>Metazoa</taxon>
        <taxon>Ecdysozoa</taxon>
        <taxon>Arthropoda</taxon>
        <taxon>Hexapoda</taxon>
        <taxon>Insecta</taxon>
        <taxon>Pterygota</taxon>
        <taxon>Neoptera</taxon>
        <taxon>Paraneoptera</taxon>
        <taxon>Hemiptera</taxon>
        <taxon>Auchenorrhyncha</taxon>
        <taxon>Fulgoroidea</taxon>
        <taxon>Delphacidae</taxon>
        <taxon>Criomorphinae</taxon>
        <taxon>Laodelphax</taxon>
    </lineage>
</organism>
<evidence type="ECO:0000256" key="5">
    <source>
        <dbReference type="ARBA" id="ARBA00023319"/>
    </source>
</evidence>
<keyword evidence="8" id="KW-0732">Signal</keyword>
<keyword evidence="2 7" id="KW-0472">Membrane</keyword>
<dbReference type="Proteomes" id="UP000291343">
    <property type="component" value="Unassembled WGS sequence"/>
</dbReference>
<feature type="chain" id="PRO_5019719187" description="Ig-like domain-containing protein" evidence="8">
    <location>
        <begin position="29"/>
        <end position="530"/>
    </location>
</feature>
<feature type="domain" description="Ig-like" evidence="9">
    <location>
        <begin position="145"/>
        <end position="244"/>
    </location>
</feature>
<name>A0A482WVH9_LAOST</name>
<dbReference type="GO" id="GO:0005911">
    <property type="term" value="C:cell-cell junction"/>
    <property type="evidence" value="ECO:0007669"/>
    <property type="project" value="TreeGrafter"/>
</dbReference>
<evidence type="ECO:0000256" key="3">
    <source>
        <dbReference type="ARBA" id="ARBA00023157"/>
    </source>
</evidence>
<dbReference type="SUPFAM" id="SSF48726">
    <property type="entry name" value="Immunoglobulin"/>
    <property type="match status" value="2"/>
</dbReference>
<dbReference type="AlphaFoldDB" id="A0A482WVH9"/>
<dbReference type="InterPro" id="IPR003599">
    <property type="entry name" value="Ig_sub"/>
</dbReference>
<evidence type="ECO:0000313" key="10">
    <source>
        <dbReference type="EMBL" id="RZF37141.1"/>
    </source>
</evidence>
<dbReference type="InParanoid" id="A0A482WVH9"/>
<dbReference type="PANTHER" id="PTHR11640:SF31">
    <property type="entry name" value="IRREGULAR CHIASM C-ROUGHEST PROTEIN-RELATED"/>
    <property type="match status" value="1"/>
</dbReference>
<protein>
    <recommendedName>
        <fullName evidence="9">Ig-like domain-containing protein</fullName>
    </recommendedName>
</protein>
<sequence length="530" mass="58495">MDVRIATIFHAVMFILAVIVLNSELVQGAADRLEVKEATKIVQVGESIEMLCTAPGKIDVCLFLIPGAKDEVRVVDSAQLISIPDTAIKIAYNGDGFDRGHCGLRIEKATENLNGVFKCSAFVPGESAKRTGSMNVTVARTPTSPELRILDNKINEFKEGDVLKATCVVKKGRPATNFTWYLGEEILQEGLKKPVFTTTTDDLLSTEQNLTRTIQASDDGKELRCVANHVGLNEQNKQAKKLLRVNFKPKSVQEPFKKFEMVEGEEGRVSIVVEANPKPVFIWKIGDELVTEGDSRGSYQVMRTMQKESNHQWETTLVISPLTKDDVNKEYRIKATNPYGDTEYEVMISTGPVPETSSIGTGTLIIVLIVIALVFLISCVILFARAKGRWCFSDPMAPRLTDVIGRESSDTESAEHTTSDGKKKLSFPLVFKKRNDKMPTCSADNKDSTAIAVIDEEDKIDTCLQRPETDADNANQGATNPNDEEGVVYAELDLPRRPAPSSTAPVVVRADQDKTEYAEIIHSPKPNEKK</sequence>
<proteinExistence type="predicted"/>
<dbReference type="InterPro" id="IPR036179">
    <property type="entry name" value="Ig-like_dom_sf"/>
</dbReference>
<accession>A0A482WVH9</accession>
<evidence type="ECO:0000256" key="4">
    <source>
        <dbReference type="ARBA" id="ARBA00023180"/>
    </source>
</evidence>
<evidence type="ECO:0000259" key="9">
    <source>
        <dbReference type="PROSITE" id="PS50835"/>
    </source>
</evidence>
<evidence type="ECO:0000256" key="6">
    <source>
        <dbReference type="SAM" id="MobiDB-lite"/>
    </source>
</evidence>
<dbReference type="InterPro" id="IPR007110">
    <property type="entry name" value="Ig-like_dom"/>
</dbReference>
<keyword evidence="7" id="KW-0812">Transmembrane</keyword>
<keyword evidence="4" id="KW-0325">Glycoprotein</keyword>
<dbReference type="PROSITE" id="PS50835">
    <property type="entry name" value="IG_LIKE"/>
    <property type="match status" value="1"/>
</dbReference>
<comment type="caution">
    <text evidence="10">The sequence shown here is derived from an EMBL/GenBank/DDBJ whole genome shotgun (WGS) entry which is preliminary data.</text>
</comment>
<dbReference type="InterPro" id="IPR051275">
    <property type="entry name" value="Cell_adhesion_signaling"/>
</dbReference>
<evidence type="ECO:0000256" key="2">
    <source>
        <dbReference type="ARBA" id="ARBA00023136"/>
    </source>
</evidence>
<evidence type="ECO:0000256" key="1">
    <source>
        <dbReference type="ARBA" id="ARBA00004479"/>
    </source>
</evidence>
<dbReference type="EMBL" id="QKKF02025284">
    <property type="protein sequence ID" value="RZF37141.1"/>
    <property type="molecule type" value="Genomic_DNA"/>
</dbReference>
<dbReference type="STRING" id="195883.A0A482WVH9"/>
<feature type="compositionally biased region" description="Polar residues" evidence="6">
    <location>
        <begin position="472"/>
        <end position="481"/>
    </location>
</feature>
<evidence type="ECO:0000256" key="7">
    <source>
        <dbReference type="SAM" id="Phobius"/>
    </source>
</evidence>
<dbReference type="InterPro" id="IPR013098">
    <property type="entry name" value="Ig_I-set"/>
</dbReference>
<dbReference type="GO" id="GO:0005886">
    <property type="term" value="C:plasma membrane"/>
    <property type="evidence" value="ECO:0007669"/>
    <property type="project" value="TreeGrafter"/>
</dbReference>
<keyword evidence="7" id="KW-1133">Transmembrane helix</keyword>
<dbReference type="OrthoDB" id="6345017at2759"/>
<comment type="subcellular location">
    <subcellularLocation>
        <location evidence="1">Membrane</location>
        <topology evidence="1">Single-pass type I membrane protein</topology>
    </subcellularLocation>
</comment>
<evidence type="ECO:0000256" key="8">
    <source>
        <dbReference type="SAM" id="SignalP"/>
    </source>
</evidence>
<dbReference type="InterPro" id="IPR013162">
    <property type="entry name" value="CD80_C2-set"/>
</dbReference>
<evidence type="ECO:0000313" key="11">
    <source>
        <dbReference type="Proteomes" id="UP000291343"/>
    </source>
</evidence>
<dbReference type="InterPro" id="IPR013783">
    <property type="entry name" value="Ig-like_fold"/>
</dbReference>
<reference evidence="10 11" key="1">
    <citation type="journal article" date="2017" name="Gigascience">
        <title>Genome sequence of the small brown planthopper, Laodelphax striatellus.</title>
        <authorList>
            <person name="Zhu J."/>
            <person name="Jiang F."/>
            <person name="Wang X."/>
            <person name="Yang P."/>
            <person name="Bao Y."/>
            <person name="Zhao W."/>
            <person name="Wang W."/>
            <person name="Lu H."/>
            <person name="Wang Q."/>
            <person name="Cui N."/>
            <person name="Li J."/>
            <person name="Chen X."/>
            <person name="Luo L."/>
            <person name="Yu J."/>
            <person name="Kang L."/>
            <person name="Cui F."/>
        </authorList>
    </citation>
    <scope>NUCLEOTIDE SEQUENCE [LARGE SCALE GENOMIC DNA]</scope>
    <source>
        <strain evidence="10">Lst14</strain>
    </source>
</reference>
<dbReference type="GO" id="GO:0050839">
    <property type="term" value="F:cell adhesion molecule binding"/>
    <property type="evidence" value="ECO:0007669"/>
    <property type="project" value="TreeGrafter"/>
</dbReference>
<dbReference type="Gene3D" id="2.60.40.10">
    <property type="entry name" value="Immunoglobulins"/>
    <property type="match status" value="2"/>
</dbReference>
<keyword evidence="3" id="KW-1015">Disulfide bond</keyword>
<dbReference type="PANTHER" id="PTHR11640">
    <property type="entry name" value="NEPHRIN"/>
    <property type="match status" value="1"/>
</dbReference>
<gene>
    <name evidence="10" type="ORF">LSTR_LSTR015331</name>
</gene>
<dbReference type="Pfam" id="PF08205">
    <property type="entry name" value="C2-set_2"/>
    <property type="match status" value="1"/>
</dbReference>
<dbReference type="Pfam" id="PF07679">
    <property type="entry name" value="I-set"/>
    <property type="match status" value="1"/>
</dbReference>